<name>A0ACC2H1J8_DALPE</name>
<proteinExistence type="predicted"/>
<keyword evidence="2" id="KW-1185">Reference proteome</keyword>
<organism evidence="1 2">
    <name type="scientific">Dallia pectoralis</name>
    <name type="common">Alaska blackfish</name>
    <dbReference type="NCBI Taxonomy" id="75939"/>
    <lineage>
        <taxon>Eukaryota</taxon>
        <taxon>Metazoa</taxon>
        <taxon>Chordata</taxon>
        <taxon>Craniata</taxon>
        <taxon>Vertebrata</taxon>
        <taxon>Euteleostomi</taxon>
        <taxon>Actinopterygii</taxon>
        <taxon>Neopterygii</taxon>
        <taxon>Teleostei</taxon>
        <taxon>Protacanthopterygii</taxon>
        <taxon>Esociformes</taxon>
        <taxon>Umbridae</taxon>
        <taxon>Dallia</taxon>
    </lineage>
</organism>
<gene>
    <name evidence="1" type="ORF">DPEC_G00068330</name>
</gene>
<comment type="caution">
    <text evidence="1">The sequence shown here is derived from an EMBL/GenBank/DDBJ whole genome shotgun (WGS) entry which is preliminary data.</text>
</comment>
<dbReference type="EMBL" id="CM055733">
    <property type="protein sequence ID" value="KAJ8009836.1"/>
    <property type="molecule type" value="Genomic_DNA"/>
</dbReference>
<evidence type="ECO:0000313" key="2">
    <source>
        <dbReference type="Proteomes" id="UP001157502"/>
    </source>
</evidence>
<evidence type="ECO:0000313" key="1">
    <source>
        <dbReference type="EMBL" id="KAJ8009836.1"/>
    </source>
</evidence>
<reference evidence="1" key="1">
    <citation type="submission" date="2021-05" db="EMBL/GenBank/DDBJ databases">
        <authorList>
            <person name="Pan Q."/>
            <person name="Jouanno E."/>
            <person name="Zahm M."/>
            <person name="Klopp C."/>
            <person name="Cabau C."/>
            <person name="Louis A."/>
            <person name="Berthelot C."/>
            <person name="Parey E."/>
            <person name="Roest Crollius H."/>
            <person name="Montfort J."/>
            <person name="Robinson-Rechavi M."/>
            <person name="Bouchez O."/>
            <person name="Lampietro C."/>
            <person name="Lopez Roques C."/>
            <person name="Donnadieu C."/>
            <person name="Postlethwait J."/>
            <person name="Bobe J."/>
            <person name="Dillon D."/>
            <person name="Chandos A."/>
            <person name="von Hippel F."/>
            <person name="Guiguen Y."/>
        </authorList>
    </citation>
    <scope>NUCLEOTIDE SEQUENCE</scope>
    <source>
        <strain evidence="1">YG-Jan2019</strain>
    </source>
</reference>
<protein>
    <submittedName>
        <fullName evidence="1">Uncharacterized protein</fullName>
    </submittedName>
</protein>
<sequence length="221" mass="24666">METECNGTGTQTNPFSLAASQAAGPVRLDVYGHEPYRTCQRCRRASDRYDRKMRTPVAQFIVRITPAFELDNSLTASLQTADGSDAFGNYRTSKGVHVSKNVSSVSLQPRTRPANWFTACAPLLLPMSRGPECEKALVEAEEEVKSWSLDQLYTDTDAITLAMANFGFKHHYEKNSHHFPRHFPKGEMDDMSLMEAIVTAWLAYSKEARVTGTYTPGCRCA</sequence>
<accession>A0ACC2H1J8</accession>
<dbReference type="Proteomes" id="UP001157502">
    <property type="component" value="Chromosome 6"/>
</dbReference>